<dbReference type="Gene3D" id="2.170.130.10">
    <property type="entry name" value="TonB-dependent receptor, plug domain"/>
    <property type="match status" value="2"/>
</dbReference>
<feature type="transmembrane region" description="Helical" evidence="2">
    <location>
        <begin position="6"/>
        <end position="24"/>
    </location>
</feature>
<feature type="transmembrane region" description="Helical" evidence="2">
    <location>
        <begin position="36"/>
        <end position="52"/>
    </location>
</feature>
<keyword evidence="5" id="KW-1185">Reference proteome</keyword>
<dbReference type="InterPro" id="IPR039426">
    <property type="entry name" value="TonB-dep_rcpt-like"/>
</dbReference>
<evidence type="ECO:0000313" key="4">
    <source>
        <dbReference type="EMBL" id="MDJ1504081.1"/>
    </source>
</evidence>
<organism evidence="4 5">
    <name type="scientific">Xanthocytophaga agilis</name>
    <dbReference type="NCBI Taxonomy" id="3048010"/>
    <lineage>
        <taxon>Bacteria</taxon>
        <taxon>Pseudomonadati</taxon>
        <taxon>Bacteroidota</taxon>
        <taxon>Cytophagia</taxon>
        <taxon>Cytophagales</taxon>
        <taxon>Rhodocytophagaceae</taxon>
        <taxon>Xanthocytophaga</taxon>
    </lineage>
</organism>
<dbReference type="PANTHER" id="PTHR34978:SF3">
    <property type="entry name" value="SLR0241 PROTEIN"/>
    <property type="match status" value="1"/>
</dbReference>
<dbReference type="PROSITE" id="PS52016">
    <property type="entry name" value="TONB_DEPENDENT_REC_3"/>
    <property type="match status" value="1"/>
</dbReference>
<name>A0AAE3R5L4_9BACT</name>
<evidence type="ECO:0000256" key="1">
    <source>
        <dbReference type="PROSITE-ProRule" id="PRU01360"/>
    </source>
</evidence>
<keyword evidence="1 2" id="KW-0472">Membrane</keyword>
<dbReference type="SUPFAM" id="SSF56935">
    <property type="entry name" value="Porins"/>
    <property type="match status" value="1"/>
</dbReference>
<keyword evidence="2" id="KW-1133">Transmembrane helix</keyword>
<dbReference type="GO" id="GO:0009279">
    <property type="term" value="C:cell outer membrane"/>
    <property type="evidence" value="ECO:0007669"/>
    <property type="project" value="UniProtKB-SubCell"/>
</dbReference>
<dbReference type="SUPFAM" id="SSF49464">
    <property type="entry name" value="Carboxypeptidase regulatory domain-like"/>
    <property type="match status" value="1"/>
</dbReference>
<evidence type="ECO:0000313" key="5">
    <source>
        <dbReference type="Proteomes" id="UP001232063"/>
    </source>
</evidence>
<dbReference type="Proteomes" id="UP001232063">
    <property type="component" value="Unassembled WGS sequence"/>
</dbReference>
<dbReference type="EMBL" id="JASJOU010000010">
    <property type="protein sequence ID" value="MDJ1504081.1"/>
    <property type="molecule type" value="Genomic_DNA"/>
</dbReference>
<dbReference type="InterPro" id="IPR052173">
    <property type="entry name" value="Beta-lactam_resp_regulator"/>
</dbReference>
<proteinExistence type="inferred from homology"/>
<dbReference type="InterPro" id="IPR008969">
    <property type="entry name" value="CarboxyPept-like_regulatory"/>
</dbReference>
<reference evidence="4" key="1">
    <citation type="submission" date="2023-05" db="EMBL/GenBank/DDBJ databases">
        <authorList>
            <person name="Zhang X."/>
        </authorList>
    </citation>
    <scope>NUCLEOTIDE SEQUENCE</scope>
    <source>
        <strain evidence="4">BD1B2-1</strain>
    </source>
</reference>
<comment type="similarity">
    <text evidence="1">Belongs to the TonB-dependent receptor family.</text>
</comment>
<comment type="caution">
    <text evidence="4">The sequence shown here is derived from an EMBL/GenBank/DDBJ whole genome shotgun (WGS) entry which is preliminary data.</text>
</comment>
<dbReference type="CDD" id="cd07341">
    <property type="entry name" value="M56_BlaR1_MecR1_like"/>
    <property type="match status" value="1"/>
</dbReference>
<dbReference type="RefSeq" id="WP_314514979.1">
    <property type="nucleotide sequence ID" value="NZ_JASJOU010000010.1"/>
</dbReference>
<gene>
    <name evidence="4" type="ORF">QNI22_25695</name>
</gene>
<evidence type="ECO:0000256" key="2">
    <source>
        <dbReference type="SAM" id="Phobius"/>
    </source>
</evidence>
<protein>
    <submittedName>
        <fullName evidence="4">M56 family metallopeptidase</fullName>
    </submittedName>
</protein>
<keyword evidence="1" id="KW-0998">Cell outer membrane</keyword>
<dbReference type="PANTHER" id="PTHR34978">
    <property type="entry name" value="POSSIBLE SENSOR-TRANSDUCER PROTEIN BLAR"/>
    <property type="match status" value="1"/>
</dbReference>
<keyword evidence="1 2" id="KW-0812">Transmembrane</keyword>
<dbReference type="Pfam" id="PF05569">
    <property type="entry name" value="Peptidase_M56"/>
    <property type="match status" value="1"/>
</dbReference>
<feature type="domain" description="Peptidase M56" evidence="3">
    <location>
        <begin position="90"/>
        <end position="268"/>
    </location>
</feature>
<evidence type="ECO:0000259" key="3">
    <source>
        <dbReference type="Pfam" id="PF05569"/>
    </source>
</evidence>
<feature type="transmembrane region" description="Helical" evidence="2">
    <location>
        <begin position="277"/>
        <end position="298"/>
    </location>
</feature>
<sequence length="580" mass="65341">MIFLFFLVKSSFLLGMFFGLYWLVIRHDTFHHSKRWVLLSGLVFSILLPLVKTDLFHFASISGTKSASAISASLDYWLLVKQHIKNIGNNTYVEDYPTSGLVSWVIYIYSAVSAIFAIWFTIRVWAIVRLLISCRFQQANGYKSGIHTQVESPFSFFNWILLPPSLKDQHLKQQVLAHESAHVRQGHTYDILLAELYTIFFWFNPVTWFYKQQMRLNLEFLADQTVLQTGISSQDYQLSLLKISSQTSDFVLTSHFHHSSLKSRIHMMNRKKSSVRVYAKYSVFPVLTLGLFFLFQLVHARNTTVIPISLTDLKQVISSTSDNITTPVKQGENNHSTGHLLKGWVKDTDTGKPIVGAIIYPVDETYGTTTSKNGGFTLNIPKSEVQMIVKHPDYLEMPPQAITLSGQSSTEKTIWMKIKPALSISADASLDGPTTSFPNTFTISTDPLYIVDGKKVTSTDVKKIDQSTIEAIDVLKGQKAIDNYGEEGKNGVVIITLKHGNGSKEDSGIDIRVKPSNLSNQNEKNPPLYIVNGKQITKEEMKKIDPETIESINVLKDENATKKYGDKGKNGVVEVNLKKK</sequence>
<accession>A0AAE3R5L4</accession>
<dbReference type="AlphaFoldDB" id="A0AAE3R5L4"/>
<dbReference type="InterPro" id="IPR037066">
    <property type="entry name" value="Plug_dom_sf"/>
</dbReference>
<keyword evidence="1" id="KW-0813">Transport</keyword>
<keyword evidence="1" id="KW-1134">Transmembrane beta strand</keyword>
<feature type="transmembrane region" description="Helical" evidence="2">
    <location>
        <begin position="104"/>
        <end position="128"/>
    </location>
</feature>
<dbReference type="InterPro" id="IPR008756">
    <property type="entry name" value="Peptidase_M56"/>
</dbReference>
<comment type="subcellular location">
    <subcellularLocation>
        <location evidence="1">Cell outer membrane</location>
        <topology evidence="1">Multi-pass membrane protein</topology>
    </subcellularLocation>
</comment>